<dbReference type="PANTHER" id="PTHR43434:SF1">
    <property type="entry name" value="PHOSPHOGLYCOLATE PHOSPHATASE"/>
    <property type="match status" value="1"/>
</dbReference>
<organism evidence="1 2">
    <name type="scientific">Anaeroselena agilis</name>
    <dbReference type="NCBI Taxonomy" id="3063788"/>
    <lineage>
        <taxon>Bacteria</taxon>
        <taxon>Bacillati</taxon>
        <taxon>Bacillota</taxon>
        <taxon>Negativicutes</taxon>
        <taxon>Acetonemataceae</taxon>
        <taxon>Anaeroselena</taxon>
    </lineage>
</organism>
<sequence>MLITFKELKTLKILFWDIDGTLLRTAKAGLFAFRQATEELYAASPDYDRVTTAGMTDCHIAAQIIALATGREPRPEETAALVKRYIELLPAHLEARRGYVIPPVADILAHVDGEPGYVSLLLTGNTAAGAHAKLTSYGIAQYFDFAVSAFGDDCASRTEISSRALASVKERYPAVPPEDIFVIGDTPNDISCGKAIGARTVAVATGTFTAAELAAHSPWWAVEQLPAPAEFAAKLAGK</sequence>
<proteinExistence type="predicted"/>
<name>A0ABU3P0D8_9FIRM</name>
<dbReference type="RefSeq" id="WP_413780977.1">
    <property type="nucleotide sequence ID" value="NZ_JAUOZS010000001.1"/>
</dbReference>
<dbReference type="Gene3D" id="1.10.150.240">
    <property type="entry name" value="Putative phosphatase, domain 2"/>
    <property type="match status" value="1"/>
</dbReference>
<dbReference type="InterPro" id="IPR023198">
    <property type="entry name" value="PGP-like_dom2"/>
</dbReference>
<dbReference type="SUPFAM" id="SSF56784">
    <property type="entry name" value="HAD-like"/>
    <property type="match status" value="1"/>
</dbReference>
<dbReference type="Gene3D" id="3.40.50.1000">
    <property type="entry name" value="HAD superfamily/HAD-like"/>
    <property type="match status" value="1"/>
</dbReference>
<comment type="caution">
    <text evidence="1">The sequence shown here is derived from an EMBL/GenBank/DDBJ whole genome shotgun (WGS) entry which is preliminary data.</text>
</comment>
<dbReference type="InterPro" id="IPR036412">
    <property type="entry name" value="HAD-like_sf"/>
</dbReference>
<dbReference type="InterPro" id="IPR023214">
    <property type="entry name" value="HAD_sf"/>
</dbReference>
<evidence type="ECO:0000313" key="1">
    <source>
        <dbReference type="EMBL" id="MDT8902497.1"/>
    </source>
</evidence>
<protein>
    <submittedName>
        <fullName evidence="1">Haloacid dehalogenase-like hydrolase</fullName>
    </submittedName>
</protein>
<reference evidence="1 2" key="1">
    <citation type="submission" date="2023-07" db="EMBL/GenBank/DDBJ databases">
        <title>The novel representative of Negativicutes class, Anaeroselena agilis gen. nov. sp. nov.</title>
        <authorList>
            <person name="Prokofeva M.I."/>
            <person name="Elcheninov A.G."/>
            <person name="Klyukina A."/>
            <person name="Kublanov I.V."/>
            <person name="Frolov E.N."/>
            <person name="Podosokorskaya O.A."/>
        </authorList>
    </citation>
    <scope>NUCLEOTIDE SEQUENCE [LARGE SCALE GENOMIC DNA]</scope>
    <source>
        <strain evidence="1 2">4137-cl</strain>
    </source>
</reference>
<dbReference type="PANTHER" id="PTHR43434">
    <property type="entry name" value="PHOSPHOGLYCOLATE PHOSPHATASE"/>
    <property type="match status" value="1"/>
</dbReference>
<accession>A0ABU3P0D8</accession>
<evidence type="ECO:0000313" key="2">
    <source>
        <dbReference type="Proteomes" id="UP001254848"/>
    </source>
</evidence>
<dbReference type="Proteomes" id="UP001254848">
    <property type="component" value="Unassembled WGS sequence"/>
</dbReference>
<dbReference type="EMBL" id="JAUOZS010000001">
    <property type="protein sequence ID" value="MDT8902497.1"/>
    <property type="molecule type" value="Genomic_DNA"/>
</dbReference>
<keyword evidence="2" id="KW-1185">Reference proteome</keyword>
<dbReference type="InterPro" id="IPR050155">
    <property type="entry name" value="HAD-like_hydrolase_sf"/>
</dbReference>
<dbReference type="Pfam" id="PF12710">
    <property type="entry name" value="HAD"/>
    <property type="match status" value="1"/>
</dbReference>
<gene>
    <name evidence="1" type="ORF">Q4T40_14700</name>
</gene>